<dbReference type="AlphaFoldDB" id="A0A058ZRG9"/>
<keyword evidence="1" id="KW-1133">Transmembrane helix</keyword>
<name>A0A058ZRG9_9RHOB</name>
<dbReference type="InterPro" id="IPR010865">
    <property type="entry name" value="DUF1499"/>
</dbReference>
<dbReference type="EMBL" id="AQQY01000001">
    <property type="protein sequence ID" value="KCV83815.1"/>
    <property type="molecule type" value="Genomic_DNA"/>
</dbReference>
<organism evidence="2 3">
    <name type="scientific">Actibacterium atlanticum</name>
    <dbReference type="NCBI Taxonomy" id="1461693"/>
    <lineage>
        <taxon>Bacteria</taxon>
        <taxon>Pseudomonadati</taxon>
        <taxon>Pseudomonadota</taxon>
        <taxon>Alphaproteobacteria</taxon>
        <taxon>Rhodobacterales</taxon>
        <taxon>Roseobacteraceae</taxon>
        <taxon>Actibacterium</taxon>
    </lineage>
</organism>
<sequence length="143" mass="15315">MSGKVFYVLSTLIAFVLAFGVFIRFNPVDAGAYHRQVAFTGNSQGTNSFGVEIPAGTDPQAMFERAALMIADAPRTRPLAGDPAKGHVSFVTRSRVWGFPDVTNLWLSGGSLFLHGQAVFGQSDLGVNRARLTGWRQALAQGG</sequence>
<reference evidence="2 3" key="1">
    <citation type="submission" date="2013-04" db="EMBL/GenBank/DDBJ databases">
        <title>Shimia sp. 22II-S11-Z10 Genome Sequencing.</title>
        <authorList>
            <person name="Lai Q."/>
            <person name="Li G."/>
            <person name="Shao Z."/>
        </authorList>
    </citation>
    <scope>NUCLEOTIDE SEQUENCE [LARGE SCALE GENOMIC DNA]</scope>
    <source>
        <strain evidence="3">22II-S11-Z10</strain>
    </source>
</reference>
<dbReference type="RefSeq" id="WP_035248064.1">
    <property type="nucleotide sequence ID" value="NZ_AQQY01000001.1"/>
</dbReference>
<dbReference type="OrthoDB" id="8479024at2"/>
<evidence type="ECO:0008006" key="4">
    <source>
        <dbReference type="Google" id="ProtNLM"/>
    </source>
</evidence>
<keyword evidence="1" id="KW-0812">Transmembrane</keyword>
<protein>
    <recommendedName>
        <fullName evidence="4">DUF1499 domain-containing protein</fullName>
    </recommendedName>
</protein>
<dbReference type="eggNOG" id="COG4446">
    <property type="taxonomic scope" value="Bacteria"/>
</dbReference>
<dbReference type="STRING" id="1461693.ATO10_03605"/>
<evidence type="ECO:0000313" key="3">
    <source>
        <dbReference type="Proteomes" id="UP000024836"/>
    </source>
</evidence>
<proteinExistence type="predicted"/>
<comment type="caution">
    <text evidence="2">The sequence shown here is derived from an EMBL/GenBank/DDBJ whole genome shotgun (WGS) entry which is preliminary data.</text>
</comment>
<evidence type="ECO:0000313" key="2">
    <source>
        <dbReference type="EMBL" id="KCV83815.1"/>
    </source>
</evidence>
<evidence type="ECO:0000256" key="1">
    <source>
        <dbReference type="SAM" id="Phobius"/>
    </source>
</evidence>
<feature type="transmembrane region" description="Helical" evidence="1">
    <location>
        <begin position="6"/>
        <end position="25"/>
    </location>
</feature>
<keyword evidence="1" id="KW-0472">Membrane</keyword>
<dbReference type="Proteomes" id="UP000024836">
    <property type="component" value="Unassembled WGS sequence"/>
</dbReference>
<dbReference type="PATRIC" id="fig|1461693.3.peg.743"/>
<gene>
    <name evidence="2" type="ORF">ATO10_03605</name>
</gene>
<accession>A0A058ZRG9</accession>
<dbReference type="Pfam" id="PF07386">
    <property type="entry name" value="DUF1499"/>
    <property type="match status" value="1"/>
</dbReference>
<keyword evidence="3" id="KW-1185">Reference proteome</keyword>